<keyword evidence="28" id="KW-1185">Reference proteome</keyword>
<feature type="binding site" evidence="21">
    <location>
        <position position="475"/>
    </location>
    <ligand>
        <name>ATP</name>
        <dbReference type="ChEBI" id="CHEBI:30616"/>
    </ligand>
</feature>
<dbReference type="PROSITE" id="PS00107">
    <property type="entry name" value="PROTEIN_KINASE_ATP"/>
    <property type="match status" value="1"/>
</dbReference>
<dbReference type="PROSITE" id="PS50268">
    <property type="entry name" value="CADHERIN_2"/>
    <property type="match status" value="1"/>
</dbReference>
<dbReference type="Proteomes" id="UP001445076">
    <property type="component" value="Unassembled WGS sequence"/>
</dbReference>
<keyword evidence="9" id="KW-0418">Kinase</keyword>
<evidence type="ECO:0000256" key="7">
    <source>
        <dbReference type="ARBA" id="ARBA00022737"/>
    </source>
</evidence>
<dbReference type="SUPFAM" id="SSF56112">
    <property type="entry name" value="Protein kinase-like (PK-like)"/>
    <property type="match status" value="1"/>
</dbReference>
<keyword evidence="11 23" id="KW-1133">Transmembrane helix</keyword>
<keyword evidence="10 21" id="KW-0067">ATP-binding</keyword>
<dbReference type="PRINTS" id="PR00109">
    <property type="entry name" value="TYRKINASE"/>
</dbReference>
<keyword evidence="8 21" id="KW-0547">Nucleotide-binding</keyword>
<dbReference type="Gene3D" id="3.30.200.20">
    <property type="entry name" value="Phosphorylase Kinase, domain 1"/>
    <property type="match status" value="1"/>
</dbReference>
<dbReference type="InterPro" id="IPR001245">
    <property type="entry name" value="Ser-Thr/Tyr_kinase_cat_dom"/>
</dbReference>
<evidence type="ECO:0000256" key="5">
    <source>
        <dbReference type="ARBA" id="ARBA00022692"/>
    </source>
</evidence>
<keyword evidence="20" id="KW-0106">Calcium</keyword>
<evidence type="ECO:0000256" key="10">
    <source>
        <dbReference type="ARBA" id="ARBA00022840"/>
    </source>
</evidence>
<dbReference type="GO" id="GO:0004714">
    <property type="term" value="F:transmembrane receptor protein tyrosine kinase activity"/>
    <property type="evidence" value="ECO:0007669"/>
    <property type="project" value="UniProtKB-EC"/>
</dbReference>
<evidence type="ECO:0000259" key="26">
    <source>
        <dbReference type="PROSITE" id="PS50268"/>
    </source>
</evidence>
<feature type="transmembrane region" description="Helical" evidence="23">
    <location>
        <begin position="325"/>
        <end position="345"/>
    </location>
</feature>
<evidence type="ECO:0000256" key="24">
    <source>
        <dbReference type="SAM" id="SignalP"/>
    </source>
</evidence>
<keyword evidence="3" id="KW-0597">Phosphoprotein</keyword>
<dbReference type="GO" id="GO:0007169">
    <property type="term" value="P:cell surface receptor protein tyrosine kinase signaling pathway"/>
    <property type="evidence" value="ECO:0007669"/>
    <property type="project" value="TreeGrafter"/>
</dbReference>
<keyword evidence="17" id="KW-0393">Immunoglobulin domain</keyword>
<dbReference type="PANTHER" id="PTHR24416:SF621">
    <property type="entry name" value="TYROSINE KINASE RECEPTOR CAD96CA"/>
    <property type="match status" value="1"/>
</dbReference>
<proteinExistence type="predicted"/>
<evidence type="ECO:0000256" key="1">
    <source>
        <dbReference type="ARBA" id="ARBA00004479"/>
    </source>
</evidence>
<comment type="catalytic activity">
    <reaction evidence="18">
        <text>L-tyrosyl-[protein] + ATP = O-phospho-L-tyrosyl-[protein] + ADP + H(+)</text>
        <dbReference type="Rhea" id="RHEA:10596"/>
        <dbReference type="Rhea" id="RHEA-COMP:10136"/>
        <dbReference type="Rhea" id="RHEA-COMP:20101"/>
        <dbReference type="ChEBI" id="CHEBI:15378"/>
        <dbReference type="ChEBI" id="CHEBI:30616"/>
        <dbReference type="ChEBI" id="CHEBI:46858"/>
        <dbReference type="ChEBI" id="CHEBI:61978"/>
        <dbReference type="ChEBI" id="CHEBI:456216"/>
        <dbReference type="EC" id="2.7.10.1"/>
    </reaction>
</comment>
<evidence type="ECO:0000256" key="6">
    <source>
        <dbReference type="ARBA" id="ARBA00022729"/>
    </source>
</evidence>
<evidence type="ECO:0000256" key="9">
    <source>
        <dbReference type="ARBA" id="ARBA00022777"/>
    </source>
</evidence>
<comment type="subcellular location">
    <subcellularLocation>
        <location evidence="1">Membrane</location>
        <topology evidence="1">Single-pass type I membrane protein</topology>
    </subcellularLocation>
</comment>
<evidence type="ECO:0000256" key="16">
    <source>
        <dbReference type="ARBA" id="ARBA00023180"/>
    </source>
</evidence>
<evidence type="ECO:0000256" key="21">
    <source>
        <dbReference type="PROSITE-ProRule" id="PRU10141"/>
    </source>
</evidence>
<keyword evidence="6 24" id="KW-0732">Signal</keyword>
<dbReference type="EC" id="2.7.10.1" evidence="2"/>
<dbReference type="AlphaFoldDB" id="A0AAW0X981"/>
<keyword evidence="16" id="KW-0325">Glycoprotein</keyword>
<dbReference type="SMART" id="SM00219">
    <property type="entry name" value="TyrKc"/>
    <property type="match status" value="1"/>
</dbReference>
<keyword evidence="12 23" id="KW-0472">Membrane</keyword>
<evidence type="ECO:0000256" key="15">
    <source>
        <dbReference type="ARBA" id="ARBA00023170"/>
    </source>
</evidence>
<dbReference type="InterPro" id="IPR020635">
    <property type="entry name" value="Tyr_kinase_cat_dom"/>
</dbReference>
<evidence type="ECO:0000256" key="14">
    <source>
        <dbReference type="ARBA" id="ARBA00023157"/>
    </source>
</evidence>
<evidence type="ECO:0000256" key="8">
    <source>
        <dbReference type="ARBA" id="ARBA00022741"/>
    </source>
</evidence>
<comment type="caution">
    <text evidence="27">The sequence shown here is derived from an EMBL/GenBank/DDBJ whole genome shotgun (WGS) entry which is preliminary data.</text>
</comment>
<name>A0AAW0X981_CHEQU</name>
<protein>
    <recommendedName>
        <fullName evidence="2">receptor protein-tyrosine kinase</fullName>
        <ecNumber evidence="2">2.7.10.1</ecNumber>
    </recommendedName>
</protein>
<dbReference type="PANTHER" id="PTHR24416">
    <property type="entry name" value="TYROSINE-PROTEIN KINASE RECEPTOR"/>
    <property type="match status" value="1"/>
</dbReference>
<keyword evidence="4" id="KW-0808">Transferase</keyword>
<dbReference type="GO" id="GO:0043235">
    <property type="term" value="C:receptor complex"/>
    <property type="evidence" value="ECO:0007669"/>
    <property type="project" value="TreeGrafter"/>
</dbReference>
<evidence type="ECO:0000256" key="23">
    <source>
        <dbReference type="SAM" id="Phobius"/>
    </source>
</evidence>
<dbReference type="Pfam" id="PF07714">
    <property type="entry name" value="PK_Tyr_Ser-Thr"/>
    <property type="match status" value="1"/>
</dbReference>
<dbReference type="Gene3D" id="1.10.510.10">
    <property type="entry name" value="Transferase(Phosphotransferase) domain 1"/>
    <property type="match status" value="1"/>
</dbReference>
<dbReference type="InterPro" id="IPR017441">
    <property type="entry name" value="Protein_kinase_ATP_BS"/>
</dbReference>
<dbReference type="InterPro" id="IPR000719">
    <property type="entry name" value="Prot_kinase_dom"/>
</dbReference>
<accession>A0AAW0X981</accession>
<feature type="region of interest" description="Disordered" evidence="22">
    <location>
        <begin position="356"/>
        <end position="391"/>
    </location>
</feature>
<dbReference type="FunFam" id="1.10.510.10:FF:000190">
    <property type="entry name" value="Proto-oncogene tyrosine-protein kinase receptor Ret"/>
    <property type="match status" value="1"/>
</dbReference>
<dbReference type="InterPro" id="IPR008266">
    <property type="entry name" value="Tyr_kinase_AS"/>
</dbReference>
<evidence type="ECO:0000256" key="13">
    <source>
        <dbReference type="ARBA" id="ARBA00023137"/>
    </source>
</evidence>
<dbReference type="GO" id="GO:0007156">
    <property type="term" value="P:homophilic cell adhesion via plasma membrane adhesion molecules"/>
    <property type="evidence" value="ECO:0007669"/>
    <property type="project" value="InterPro"/>
</dbReference>
<dbReference type="FunFam" id="3.30.200.20:FF:000593">
    <property type="entry name" value="Predicted protein"/>
    <property type="match status" value="1"/>
</dbReference>
<reference evidence="27 28" key="1">
    <citation type="journal article" date="2024" name="BMC Genomics">
        <title>Genome assembly of redclaw crayfish (Cherax quadricarinatus) provides insights into its immune adaptation and hypoxia tolerance.</title>
        <authorList>
            <person name="Liu Z."/>
            <person name="Zheng J."/>
            <person name="Li H."/>
            <person name="Fang K."/>
            <person name="Wang S."/>
            <person name="He J."/>
            <person name="Zhou D."/>
            <person name="Weng S."/>
            <person name="Chi M."/>
            <person name="Gu Z."/>
            <person name="He J."/>
            <person name="Li F."/>
            <person name="Wang M."/>
        </authorList>
    </citation>
    <scope>NUCLEOTIDE SEQUENCE [LARGE SCALE GENOMIC DNA]</scope>
    <source>
        <strain evidence="27">ZL_2023a</strain>
    </source>
</reference>
<evidence type="ECO:0000259" key="25">
    <source>
        <dbReference type="PROSITE" id="PS50011"/>
    </source>
</evidence>
<keyword evidence="14" id="KW-1015">Disulfide bond</keyword>
<feature type="signal peptide" evidence="24">
    <location>
        <begin position="1"/>
        <end position="21"/>
    </location>
</feature>
<evidence type="ECO:0000256" key="3">
    <source>
        <dbReference type="ARBA" id="ARBA00022553"/>
    </source>
</evidence>
<dbReference type="InterPro" id="IPR011009">
    <property type="entry name" value="Kinase-like_dom_sf"/>
</dbReference>
<dbReference type="InterPro" id="IPR002126">
    <property type="entry name" value="Cadherin-like_dom"/>
</dbReference>
<keyword evidence="7" id="KW-0677">Repeat</keyword>
<evidence type="ECO:0000256" key="12">
    <source>
        <dbReference type="ARBA" id="ARBA00023136"/>
    </source>
</evidence>
<dbReference type="PROSITE" id="PS00109">
    <property type="entry name" value="PROTEIN_KINASE_TYR"/>
    <property type="match status" value="1"/>
</dbReference>
<dbReference type="CDD" id="cd11304">
    <property type="entry name" value="Cadherin_repeat"/>
    <property type="match status" value="1"/>
</dbReference>
<feature type="domain" description="Cadherin" evidence="26">
    <location>
        <begin position="28"/>
        <end position="136"/>
    </location>
</feature>
<gene>
    <name evidence="27" type="ORF">OTU49_002746</name>
</gene>
<dbReference type="GO" id="GO:0005886">
    <property type="term" value="C:plasma membrane"/>
    <property type="evidence" value="ECO:0007669"/>
    <property type="project" value="TreeGrafter"/>
</dbReference>
<dbReference type="PROSITE" id="PS50011">
    <property type="entry name" value="PROTEIN_KINASE_DOM"/>
    <property type="match status" value="1"/>
</dbReference>
<comment type="function">
    <text evidence="19">Receptor for basic fibroblast growth factor.</text>
</comment>
<evidence type="ECO:0000256" key="2">
    <source>
        <dbReference type="ARBA" id="ARBA00011902"/>
    </source>
</evidence>
<evidence type="ECO:0000313" key="27">
    <source>
        <dbReference type="EMBL" id="KAK8740882.1"/>
    </source>
</evidence>
<dbReference type="CDD" id="cd00192">
    <property type="entry name" value="PTKc"/>
    <property type="match status" value="1"/>
</dbReference>
<dbReference type="EMBL" id="JARKIK010000032">
    <property type="protein sequence ID" value="KAK8740882.1"/>
    <property type="molecule type" value="Genomic_DNA"/>
</dbReference>
<dbReference type="GO" id="GO:0005509">
    <property type="term" value="F:calcium ion binding"/>
    <property type="evidence" value="ECO:0007669"/>
    <property type="project" value="UniProtKB-UniRule"/>
</dbReference>
<feature type="compositionally biased region" description="Basic and acidic residues" evidence="22">
    <location>
        <begin position="379"/>
        <end position="388"/>
    </location>
</feature>
<evidence type="ECO:0000256" key="20">
    <source>
        <dbReference type="PROSITE-ProRule" id="PRU00043"/>
    </source>
</evidence>
<evidence type="ECO:0000256" key="11">
    <source>
        <dbReference type="ARBA" id="ARBA00022989"/>
    </source>
</evidence>
<keyword evidence="13" id="KW-0829">Tyrosine-protein kinase</keyword>
<dbReference type="Gene3D" id="2.60.40.60">
    <property type="entry name" value="Cadherins"/>
    <property type="match status" value="1"/>
</dbReference>
<dbReference type="InterPro" id="IPR050122">
    <property type="entry name" value="RTK"/>
</dbReference>
<keyword evidence="15" id="KW-0675">Receptor</keyword>
<evidence type="ECO:0000256" key="18">
    <source>
        <dbReference type="ARBA" id="ARBA00051243"/>
    </source>
</evidence>
<feature type="domain" description="Protein kinase" evidence="25">
    <location>
        <begin position="442"/>
        <end position="716"/>
    </location>
</feature>
<evidence type="ECO:0000313" key="28">
    <source>
        <dbReference type="Proteomes" id="UP001445076"/>
    </source>
</evidence>
<dbReference type="GO" id="GO:0005524">
    <property type="term" value="F:ATP binding"/>
    <property type="evidence" value="ECO:0007669"/>
    <property type="project" value="UniProtKB-UniRule"/>
</dbReference>
<evidence type="ECO:0000256" key="4">
    <source>
        <dbReference type="ARBA" id="ARBA00022679"/>
    </source>
</evidence>
<keyword evidence="5 23" id="KW-0812">Transmembrane</keyword>
<dbReference type="GO" id="GO:1902533">
    <property type="term" value="P:positive regulation of intracellular signal transduction"/>
    <property type="evidence" value="ECO:0007669"/>
    <property type="project" value="UniProtKB-ARBA"/>
</dbReference>
<evidence type="ECO:0000256" key="22">
    <source>
        <dbReference type="SAM" id="MobiDB-lite"/>
    </source>
</evidence>
<feature type="chain" id="PRO_5043687842" description="receptor protein-tyrosine kinase" evidence="24">
    <location>
        <begin position="22"/>
        <end position="745"/>
    </location>
</feature>
<evidence type="ECO:0000256" key="17">
    <source>
        <dbReference type="ARBA" id="ARBA00023319"/>
    </source>
</evidence>
<organism evidence="27 28">
    <name type="scientific">Cherax quadricarinatus</name>
    <name type="common">Australian red claw crayfish</name>
    <dbReference type="NCBI Taxonomy" id="27406"/>
    <lineage>
        <taxon>Eukaryota</taxon>
        <taxon>Metazoa</taxon>
        <taxon>Ecdysozoa</taxon>
        <taxon>Arthropoda</taxon>
        <taxon>Crustacea</taxon>
        <taxon>Multicrustacea</taxon>
        <taxon>Malacostraca</taxon>
        <taxon>Eumalacostraca</taxon>
        <taxon>Eucarida</taxon>
        <taxon>Decapoda</taxon>
        <taxon>Pleocyemata</taxon>
        <taxon>Astacidea</taxon>
        <taxon>Parastacoidea</taxon>
        <taxon>Parastacidae</taxon>
        <taxon>Cherax</taxon>
    </lineage>
</organism>
<sequence>MKSSHLWIAIHFLFVVDGAVSNNSPPVLRSTKDWYVTEDEEVGSVVTRLQASDQEKDHITFTLEPQNKGDTIQEYLLIDSEDRVRIAKPLTGLAGAGTLSYMLRVRLDDGTTDIVTEVRLEVSKAGQGGAKLQPGLRGFGINGNFGRPLNFGAFGDYSGPYPSIPTPADSTRLPVLTVNTTWVVDGDAAVGSVVDTLRVIDLTGEGYIIGLEGGQGLVQVNSGLGLVTVSASLAHQIGDHFLNVTATSPHGTVLEPVVLKVLPPSSPPPTQVPLPVPESPRAGINKQQDLRVVGGSGNVPGSIGSAKPSTELPIEVPKPDVSLTVIPIVVVAGISPLLVILYCCWRRHCKKSQAKSKESAVIYSDKGEEAAATEITPGEPREQPDRSGRRGSSILGLAALWQRRAQSNKYEEGSVRGGRGNRKVSEMSTSATDVWEFPRHHLKILGILGEGCFGQVWRCEATGLKGNGSMLVAVKTLKESAGDRERQDLIQELKVLKNLGYHPNVVSLLGCCSEKDPIFVILEYMVGGKLQSYLRASRADTAYNNLHGSSSSLTPRDLTLFTYQIARGMEFLARNGIIHRDLAARNVLVGEEKICKVADFGFARDVANNRVYERKSDGRLPIRWMAPESLFDNIFTTKSDVWSFGVLLWEIVTLGSTPYPGLGAVEVMRKVKEGYRLEKPDHCRREVYNIMYYCWDKDPKERPSFTELVHTLEGLLMSEVEYIELDRFPEHTYYNVVSEKSDELL</sequence>
<evidence type="ECO:0000256" key="19">
    <source>
        <dbReference type="ARBA" id="ARBA00056965"/>
    </source>
</evidence>